<comment type="subunit">
    <text evidence="3">Homodimer.</text>
</comment>
<dbReference type="SUPFAM" id="SSF53383">
    <property type="entry name" value="PLP-dependent transferases"/>
    <property type="match status" value="1"/>
</dbReference>
<dbReference type="Gene3D" id="3.90.1150.10">
    <property type="entry name" value="Aspartate Aminotransferase, domain 1"/>
    <property type="match status" value="1"/>
</dbReference>
<dbReference type="PANTHER" id="PTHR46383:SF1">
    <property type="entry name" value="ASPARTATE AMINOTRANSFERASE"/>
    <property type="match status" value="1"/>
</dbReference>
<sequence>MNDLAQRGFYRARRLQGLELSEIVRISERARELRAAGRDVISLSTGEPDFPTPDFVIDAAMEAARRGETRYTPTAGTPALREAIAKEHGRTPAEVIVSTGAKQVLASALLGTLDPGDEVVLPTPFWTSYADMVRVAGGVPVLIPCDMGDGFKLTPERLEAAISSRTRWLMLNSPSNPSGAVYSRAQLAALAEVLMRHPQVWVISDEIYSHLSFERFTSFADAAPDLIGRTLVVSGVSKAWAMTGWRIGWGVGPEPLIRAMIAMQGQSTSGASSVGQAAALAALTGDRTFLAERRSAFEERRDMVVTALNAMPGIDCPTPEGAFYAFPSCAAHLGEGFSDGDFCARLLDVAGVAVVPGRAFGLDGHFRLSFAYATNELTAALKRLLAALEGGLR</sequence>
<evidence type="ECO:0000256" key="3">
    <source>
        <dbReference type="ARBA" id="ARBA00011738"/>
    </source>
</evidence>
<dbReference type="InterPro" id="IPR050596">
    <property type="entry name" value="AspAT/PAT-like"/>
</dbReference>
<comment type="cofactor">
    <cofactor evidence="1 8">
        <name>pyridoxal 5'-phosphate</name>
        <dbReference type="ChEBI" id="CHEBI:597326"/>
    </cofactor>
</comment>
<evidence type="ECO:0000256" key="7">
    <source>
        <dbReference type="ARBA" id="ARBA00049185"/>
    </source>
</evidence>
<comment type="similarity">
    <text evidence="2 8">Belongs to the class-I pyridoxal-phosphate-dependent aminotransferase family.</text>
</comment>
<keyword evidence="11" id="KW-1185">Reference proteome</keyword>
<reference evidence="10 11" key="1">
    <citation type="submission" date="2019-12" db="EMBL/GenBank/DDBJ databases">
        <authorList>
            <person name="Lee S.D."/>
        </authorList>
    </citation>
    <scope>NUCLEOTIDE SEQUENCE [LARGE SCALE GENOMIC DNA]</scope>
    <source>
        <strain evidence="10 11">GH1-50</strain>
    </source>
</reference>
<evidence type="ECO:0000256" key="5">
    <source>
        <dbReference type="ARBA" id="ARBA00022679"/>
    </source>
</evidence>
<dbReference type="InterPro" id="IPR015422">
    <property type="entry name" value="PyrdxlP-dep_Trfase_small"/>
</dbReference>
<keyword evidence="4 8" id="KW-0032">Aminotransferase</keyword>
<dbReference type="CDD" id="cd00609">
    <property type="entry name" value="AAT_like"/>
    <property type="match status" value="1"/>
</dbReference>
<reference evidence="10 11" key="2">
    <citation type="submission" date="2020-03" db="EMBL/GenBank/DDBJ databases">
        <title>Kangsaoukella pontilimi gen. nov., sp. nov., a new member of the family Rhodobacteraceae isolated from a tidal mudflat.</title>
        <authorList>
            <person name="Kim I.S."/>
        </authorList>
    </citation>
    <scope>NUCLEOTIDE SEQUENCE [LARGE SCALE GENOMIC DNA]</scope>
    <source>
        <strain evidence="10 11">GH1-50</strain>
    </source>
</reference>
<keyword evidence="6" id="KW-0663">Pyridoxal phosphate</keyword>
<dbReference type="InterPro" id="IPR004838">
    <property type="entry name" value="NHTrfase_class1_PyrdxlP-BS"/>
</dbReference>
<proteinExistence type="inferred from homology"/>
<accession>A0A7C9MV36</accession>
<protein>
    <recommendedName>
        <fullName evidence="8">Aminotransferase</fullName>
        <ecNumber evidence="8">2.6.1.-</ecNumber>
    </recommendedName>
</protein>
<dbReference type="InterPro" id="IPR004839">
    <property type="entry name" value="Aminotransferase_I/II_large"/>
</dbReference>
<dbReference type="Gene3D" id="3.40.640.10">
    <property type="entry name" value="Type I PLP-dependent aspartate aminotransferase-like (Major domain)"/>
    <property type="match status" value="1"/>
</dbReference>
<dbReference type="PROSITE" id="PS00105">
    <property type="entry name" value="AA_TRANSFER_CLASS_1"/>
    <property type="match status" value="1"/>
</dbReference>
<dbReference type="GO" id="GO:0004069">
    <property type="term" value="F:L-aspartate:2-oxoglutarate aminotransferase activity"/>
    <property type="evidence" value="ECO:0007669"/>
    <property type="project" value="UniProtKB-EC"/>
</dbReference>
<evidence type="ECO:0000256" key="4">
    <source>
        <dbReference type="ARBA" id="ARBA00022576"/>
    </source>
</evidence>
<evidence type="ECO:0000256" key="1">
    <source>
        <dbReference type="ARBA" id="ARBA00001933"/>
    </source>
</evidence>
<dbReference type="InterPro" id="IPR015424">
    <property type="entry name" value="PyrdxlP-dep_Trfase"/>
</dbReference>
<dbReference type="Pfam" id="PF00155">
    <property type="entry name" value="Aminotran_1_2"/>
    <property type="match status" value="1"/>
</dbReference>
<gene>
    <name evidence="10" type="ORF">GQ651_05925</name>
</gene>
<evidence type="ECO:0000256" key="2">
    <source>
        <dbReference type="ARBA" id="ARBA00007441"/>
    </source>
</evidence>
<evidence type="ECO:0000313" key="10">
    <source>
        <dbReference type="EMBL" id="MXQ07380.1"/>
    </source>
</evidence>
<dbReference type="FunFam" id="3.40.640.10:FF:000033">
    <property type="entry name" value="Aspartate aminotransferase"/>
    <property type="match status" value="1"/>
</dbReference>
<evidence type="ECO:0000313" key="11">
    <source>
        <dbReference type="Proteomes" id="UP000480350"/>
    </source>
</evidence>
<evidence type="ECO:0000256" key="6">
    <source>
        <dbReference type="ARBA" id="ARBA00022898"/>
    </source>
</evidence>
<comment type="caution">
    <text evidence="10">The sequence shown here is derived from an EMBL/GenBank/DDBJ whole genome shotgun (WGS) entry which is preliminary data.</text>
</comment>
<name>A0A7C9MV36_9RHOB</name>
<evidence type="ECO:0000256" key="8">
    <source>
        <dbReference type="RuleBase" id="RU000481"/>
    </source>
</evidence>
<dbReference type="RefSeq" id="WP_160763255.1">
    <property type="nucleotide sequence ID" value="NZ_WUPT01000001.1"/>
</dbReference>
<dbReference type="GO" id="GO:0006520">
    <property type="term" value="P:amino acid metabolic process"/>
    <property type="evidence" value="ECO:0007669"/>
    <property type="project" value="InterPro"/>
</dbReference>
<dbReference type="GO" id="GO:0030170">
    <property type="term" value="F:pyridoxal phosphate binding"/>
    <property type="evidence" value="ECO:0007669"/>
    <property type="project" value="InterPro"/>
</dbReference>
<dbReference type="EMBL" id="WUPT01000001">
    <property type="protein sequence ID" value="MXQ07380.1"/>
    <property type="molecule type" value="Genomic_DNA"/>
</dbReference>
<organism evidence="10 11">
    <name type="scientific">Kangsaoukella pontilimi</name>
    <dbReference type="NCBI Taxonomy" id="2691042"/>
    <lineage>
        <taxon>Bacteria</taxon>
        <taxon>Pseudomonadati</taxon>
        <taxon>Pseudomonadota</taxon>
        <taxon>Alphaproteobacteria</taxon>
        <taxon>Rhodobacterales</taxon>
        <taxon>Paracoccaceae</taxon>
        <taxon>Kangsaoukella</taxon>
    </lineage>
</organism>
<dbReference type="InterPro" id="IPR015421">
    <property type="entry name" value="PyrdxlP-dep_Trfase_major"/>
</dbReference>
<evidence type="ECO:0000259" key="9">
    <source>
        <dbReference type="Pfam" id="PF00155"/>
    </source>
</evidence>
<dbReference type="EC" id="2.6.1.-" evidence="8"/>
<comment type="catalytic activity">
    <reaction evidence="7">
        <text>L-aspartate + 2-oxoglutarate = oxaloacetate + L-glutamate</text>
        <dbReference type="Rhea" id="RHEA:21824"/>
        <dbReference type="ChEBI" id="CHEBI:16452"/>
        <dbReference type="ChEBI" id="CHEBI:16810"/>
        <dbReference type="ChEBI" id="CHEBI:29985"/>
        <dbReference type="ChEBI" id="CHEBI:29991"/>
        <dbReference type="EC" id="2.6.1.1"/>
    </reaction>
</comment>
<dbReference type="AlphaFoldDB" id="A0A7C9MV36"/>
<feature type="domain" description="Aminotransferase class I/classII large" evidence="9">
    <location>
        <begin position="39"/>
        <end position="384"/>
    </location>
</feature>
<keyword evidence="5 8" id="KW-0808">Transferase</keyword>
<dbReference type="PANTHER" id="PTHR46383">
    <property type="entry name" value="ASPARTATE AMINOTRANSFERASE"/>
    <property type="match status" value="1"/>
</dbReference>
<dbReference type="Proteomes" id="UP000480350">
    <property type="component" value="Unassembled WGS sequence"/>
</dbReference>